<dbReference type="Proteomes" id="UP001259572">
    <property type="component" value="Unassembled WGS sequence"/>
</dbReference>
<dbReference type="Gene3D" id="3.30.70.920">
    <property type="match status" value="1"/>
</dbReference>
<dbReference type="PANTHER" id="PTHR30154">
    <property type="entry name" value="LEUCINE-RESPONSIVE REGULATORY PROTEIN"/>
    <property type="match status" value="1"/>
</dbReference>
<name>A0ABU3Q690_9SPHN</name>
<dbReference type="PANTHER" id="PTHR30154:SF34">
    <property type="entry name" value="TRANSCRIPTIONAL REGULATOR AZLB"/>
    <property type="match status" value="1"/>
</dbReference>
<dbReference type="CDD" id="cd00090">
    <property type="entry name" value="HTH_ARSR"/>
    <property type="match status" value="1"/>
</dbReference>
<organism evidence="5 6">
    <name type="scientific">Sphingosinicella rhizophila</name>
    <dbReference type="NCBI Taxonomy" id="3050082"/>
    <lineage>
        <taxon>Bacteria</taxon>
        <taxon>Pseudomonadati</taxon>
        <taxon>Pseudomonadota</taxon>
        <taxon>Alphaproteobacteria</taxon>
        <taxon>Sphingomonadales</taxon>
        <taxon>Sphingosinicellaceae</taxon>
        <taxon>Sphingosinicella</taxon>
    </lineage>
</organism>
<keyword evidence="1" id="KW-0805">Transcription regulation</keyword>
<dbReference type="InterPro" id="IPR019887">
    <property type="entry name" value="Tscrpt_reg_AsnC/Lrp_C"/>
</dbReference>
<evidence type="ECO:0000256" key="1">
    <source>
        <dbReference type="ARBA" id="ARBA00023015"/>
    </source>
</evidence>
<dbReference type="PRINTS" id="PR00033">
    <property type="entry name" value="HTHASNC"/>
</dbReference>
<accession>A0ABU3Q690</accession>
<dbReference type="Gene3D" id="1.10.10.10">
    <property type="entry name" value="Winged helix-like DNA-binding domain superfamily/Winged helix DNA-binding domain"/>
    <property type="match status" value="1"/>
</dbReference>
<dbReference type="SUPFAM" id="SSF54909">
    <property type="entry name" value="Dimeric alpha+beta barrel"/>
    <property type="match status" value="1"/>
</dbReference>
<dbReference type="Pfam" id="PF13412">
    <property type="entry name" value="HTH_24"/>
    <property type="match status" value="1"/>
</dbReference>
<dbReference type="RefSeq" id="WP_315724527.1">
    <property type="nucleotide sequence ID" value="NZ_JAVUPU010000002.1"/>
</dbReference>
<dbReference type="SMART" id="SM00344">
    <property type="entry name" value="HTH_ASNC"/>
    <property type="match status" value="1"/>
</dbReference>
<protein>
    <submittedName>
        <fullName evidence="5">Lrp/AsnC family transcriptional regulator</fullName>
    </submittedName>
</protein>
<dbReference type="InterPro" id="IPR011008">
    <property type="entry name" value="Dimeric_a/b-barrel"/>
</dbReference>
<dbReference type="SUPFAM" id="SSF46785">
    <property type="entry name" value="Winged helix' DNA-binding domain"/>
    <property type="match status" value="1"/>
</dbReference>
<dbReference type="PROSITE" id="PS50956">
    <property type="entry name" value="HTH_ASNC_2"/>
    <property type="match status" value="1"/>
</dbReference>
<evidence type="ECO:0000313" key="5">
    <source>
        <dbReference type="EMBL" id="MDT9598483.1"/>
    </source>
</evidence>
<keyword evidence="3" id="KW-0804">Transcription</keyword>
<comment type="caution">
    <text evidence="5">The sequence shown here is derived from an EMBL/GenBank/DDBJ whole genome shotgun (WGS) entry which is preliminary data.</text>
</comment>
<evidence type="ECO:0000256" key="3">
    <source>
        <dbReference type="ARBA" id="ARBA00023163"/>
    </source>
</evidence>
<dbReference type="Pfam" id="PF01037">
    <property type="entry name" value="AsnC_trans_reg"/>
    <property type="match status" value="1"/>
</dbReference>
<dbReference type="InterPro" id="IPR011991">
    <property type="entry name" value="ArsR-like_HTH"/>
</dbReference>
<reference evidence="5 6" key="1">
    <citation type="submission" date="2023-05" db="EMBL/GenBank/DDBJ databases">
        <authorList>
            <person name="Guo Y."/>
        </authorList>
    </citation>
    <scope>NUCLEOTIDE SEQUENCE [LARGE SCALE GENOMIC DNA]</scope>
    <source>
        <strain evidence="5 6">GR2756</strain>
    </source>
</reference>
<dbReference type="InterPro" id="IPR036390">
    <property type="entry name" value="WH_DNA-bd_sf"/>
</dbReference>
<gene>
    <name evidence="5" type="ORF">RQX22_05915</name>
</gene>
<sequence length="163" mass="17817">MSARISKKPSDSGLDAADRRILRELQKNGRITVAELSSKVGLSATPCWRRIRDMEKNDVIQGYSCRVNPSAVGFEIEAMIQVSLEKHADTQIVDFVSEVKKIPNVLKAYSVAGSYDALLHVAAASIPDLEQVILVKVAKLPSVAHLHSALILKQFVDGDNLPL</sequence>
<keyword evidence="6" id="KW-1185">Reference proteome</keyword>
<evidence type="ECO:0000313" key="6">
    <source>
        <dbReference type="Proteomes" id="UP001259572"/>
    </source>
</evidence>
<dbReference type="InterPro" id="IPR019888">
    <property type="entry name" value="Tscrpt_reg_AsnC-like"/>
</dbReference>
<evidence type="ECO:0000259" key="4">
    <source>
        <dbReference type="PROSITE" id="PS50956"/>
    </source>
</evidence>
<proteinExistence type="predicted"/>
<dbReference type="InterPro" id="IPR036388">
    <property type="entry name" value="WH-like_DNA-bd_sf"/>
</dbReference>
<dbReference type="InterPro" id="IPR000485">
    <property type="entry name" value="AsnC-type_HTH_dom"/>
</dbReference>
<dbReference type="EMBL" id="JAVUPU010000002">
    <property type="protein sequence ID" value="MDT9598483.1"/>
    <property type="molecule type" value="Genomic_DNA"/>
</dbReference>
<feature type="domain" description="HTH asnC-type" evidence="4">
    <location>
        <begin position="14"/>
        <end position="75"/>
    </location>
</feature>
<keyword evidence="2" id="KW-0238">DNA-binding</keyword>
<evidence type="ECO:0000256" key="2">
    <source>
        <dbReference type="ARBA" id="ARBA00023125"/>
    </source>
</evidence>